<protein>
    <recommendedName>
        <fullName evidence="10">G-protein coupled receptors family 1 profile domain-containing protein</fullName>
    </recommendedName>
</protein>
<keyword evidence="4" id="KW-0297">G-protein coupled receptor</keyword>
<proteinExistence type="predicted"/>
<keyword evidence="6" id="KW-0675">Receptor</keyword>
<feature type="transmembrane region" description="Helical" evidence="9">
    <location>
        <begin position="187"/>
        <end position="207"/>
    </location>
</feature>
<evidence type="ECO:0000256" key="8">
    <source>
        <dbReference type="SAM" id="MobiDB-lite"/>
    </source>
</evidence>
<keyword evidence="13" id="KW-1185">Reference proteome</keyword>
<evidence type="ECO:0000256" key="6">
    <source>
        <dbReference type="ARBA" id="ARBA00023170"/>
    </source>
</evidence>
<dbReference type="Gene3D" id="1.20.1070.10">
    <property type="entry name" value="Rhodopsin 7-helix transmembrane proteins"/>
    <property type="match status" value="1"/>
</dbReference>
<evidence type="ECO:0000256" key="1">
    <source>
        <dbReference type="ARBA" id="ARBA00004141"/>
    </source>
</evidence>
<evidence type="ECO:0000256" key="3">
    <source>
        <dbReference type="ARBA" id="ARBA00022989"/>
    </source>
</evidence>
<comment type="subcellular location">
    <subcellularLocation>
        <location evidence="1">Membrane</location>
        <topology evidence="1">Multi-pass membrane protein</topology>
    </subcellularLocation>
</comment>
<dbReference type="EMBL" id="CAJNOM010001575">
    <property type="protein sequence ID" value="CAF1613093.1"/>
    <property type="molecule type" value="Genomic_DNA"/>
</dbReference>
<dbReference type="PANTHER" id="PTHR24243">
    <property type="entry name" value="G-PROTEIN COUPLED RECEPTOR"/>
    <property type="match status" value="1"/>
</dbReference>
<dbReference type="OrthoDB" id="10110082at2759"/>
<feature type="compositionally biased region" description="Pro residues" evidence="8">
    <location>
        <begin position="24"/>
        <end position="47"/>
    </location>
</feature>
<evidence type="ECO:0000313" key="14">
    <source>
        <dbReference type="Proteomes" id="UP000663877"/>
    </source>
</evidence>
<dbReference type="SMART" id="SM01381">
    <property type="entry name" value="7TM_GPCR_Srsx"/>
    <property type="match status" value="1"/>
</dbReference>
<dbReference type="Pfam" id="PF00001">
    <property type="entry name" value="7tm_1"/>
    <property type="match status" value="1"/>
</dbReference>
<evidence type="ECO:0000256" key="9">
    <source>
        <dbReference type="SAM" id="Phobius"/>
    </source>
</evidence>
<evidence type="ECO:0000256" key="4">
    <source>
        <dbReference type="ARBA" id="ARBA00023040"/>
    </source>
</evidence>
<feature type="transmembrane region" description="Helical" evidence="9">
    <location>
        <begin position="67"/>
        <end position="88"/>
    </location>
</feature>
<feature type="transmembrane region" description="Helical" evidence="9">
    <location>
        <begin position="285"/>
        <end position="308"/>
    </location>
</feature>
<evidence type="ECO:0000313" key="13">
    <source>
        <dbReference type="Proteomes" id="UP000663832"/>
    </source>
</evidence>
<reference evidence="11" key="1">
    <citation type="submission" date="2021-02" db="EMBL/GenBank/DDBJ databases">
        <authorList>
            <person name="Nowell W R."/>
        </authorList>
    </citation>
    <scope>NUCLEOTIDE SEQUENCE</scope>
</reference>
<feature type="transmembrane region" description="Helical" evidence="9">
    <location>
        <begin position="147"/>
        <end position="166"/>
    </location>
</feature>
<dbReference type="GO" id="GO:0004930">
    <property type="term" value="F:G protein-coupled receptor activity"/>
    <property type="evidence" value="ECO:0007669"/>
    <property type="project" value="UniProtKB-KW"/>
</dbReference>
<name>A0A815KU90_9BILA</name>
<evidence type="ECO:0000256" key="7">
    <source>
        <dbReference type="ARBA" id="ARBA00023224"/>
    </source>
</evidence>
<dbReference type="AlphaFoldDB" id="A0A815KU90"/>
<dbReference type="Proteomes" id="UP000663877">
    <property type="component" value="Unassembled WGS sequence"/>
</dbReference>
<dbReference type="SUPFAM" id="SSF81321">
    <property type="entry name" value="Family A G protein-coupled receptor-like"/>
    <property type="match status" value="1"/>
</dbReference>
<evidence type="ECO:0000256" key="2">
    <source>
        <dbReference type="ARBA" id="ARBA00022692"/>
    </source>
</evidence>
<dbReference type="InterPro" id="IPR017452">
    <property type="entry name" value="GPCR_Rhodpsn_7TM"/>
</dbReference>
<feature type="transmembrane region" description="Helical" evidence="9">
    <location>
        <begin position="328"/>
        <end position="351"/>
    </location>
</feature>
<keyword evidence="2 9" id="KW-0812">Transmembrane</keyword>
<keyword evidence="3 9" id="KW-1133">Transmembrane helix</keyword>
<dbReference type="EMBL" id="CAJNOI010001247">
    <property type="protein sequence ID" value="CAF1397555.1"/>
    <property type="molecule type" value="Genomic_DNA"/>
</dbReference>
<evidence type="ECO:0000256" key="5">
    <source>
        <dbReference type="ARBA" id="ARBA00023136"/>
    </source>
</evidence>
<dbReference type="InterPro" id="IPR000276">
    <property type="entry name" value="GPCR_Rhodpsn"/>
</dbReference>
<feature type="transmembrane region" description="Helical" evidence="9">
    <location>
        <begin position="234"/>
        <end position="259"/>
    </location>
</feature>
<feature type="transmembrane region" description="Helical" evidence="9">
    <location>
        <begin position="100"/>
        <end position="127"/>
    </location>
</feature>
<dbReference type="PRINTS" id="PR00237">
    <property type="entry name" value="GPCRRHODOPSN"/>
</dbReference>
<sequence length="401" mass="44944">MNESVWNIMSITTSSNNLYNQPPNGFPSPNGSPPSGSPPGGGSPPPGDSGNGNTATVITNLQRNVALYGYILLFLFGFFGHINSIIIFSRRTLRSVSTSCLFICVSISDIIYLLVCIYDFLYTGLALTPIDTATNSNLSNALCRFRSFIKSVAMCSSAWLLLAIVIDRWLRIRFPFQVKKLCSRKRILIGALIILIFAIILNSHLLLPSLGTLSGSDICGPVTTSTYSFFFRQVWGILFTCLQTVLPTIALLIVTIDMFRRLRLRQKQKLNRGNRRRTFVDRQMLIIMLASILLFFTTQIPLSLFNILLSPVLQSRLTQTQALELTSIFNFIASINFGTTFYVHCLTSGLFRKEFYNIKNCNRRHRVGVITRVLGVEATQTQGVYVQKNRNQHGCSVQSLH</sequence>
<keyword evidence="7" id="KW-0807">Transducer</keyword>
<dbReference type="PANTHER" id="PTHR24243:SF233">
    <property type="entry name" value="THYROTROPIN-RELEASING HORMONE RECEPTOR"/>
    <property type="match status" value="1"/>
</dbReference>
<organism evidence="11 14">
    <name type="scientific">Adineta steineri</name>
    <dbReference type="NCBI Taxonomy" id="433720"/>
    <lineage>
        <taxon>Eukaryota</taxon>
        <taxon>Metazoa</taxon>
        <taxon>Spiralia</taxon>
        <taxon>Gnathifera</taxon>
        <taxon>Rotifera</taxon>
        <taxon>Eurotatoria</taxon>
        <taxon>Bdelloidea</taxon>
        <taxon>Adinetida</taxon>
        <taxon>Adinetidae</taxon>
        <taxon>Adineta</taxon>
    </lineage>
</organism>
<dbReference type="PROSITE" id="PS50262">
    <property type="entry name" value="G_PROTEIN_RECEP_F1_2"/>
    <property type="match status" value="1"/>
</dbReference>
<gene>
    <name evidence="11" type="ORF">BJG266_LOCUS37467</name>
    <name evidence="12" type="ORF">QVE165_LOCUS54369</name>
</gene>
<comment type="caution">
    <text evidence="11">The sequence shown here is derived from an EMBL/GenBank/DDBJ whole genome shotgun (WGS) entry which is preliminary data.</text>
</comment>
<evidence type="ECO:0000313" key="12">
    <source>
        <dbReference type="EMBL" id="CAF1613093.1"/>
    </source>
</evidence>
<evidence type="ECO:0000313" key="11">
    <source>
        <dbReference type="EMBL" id="CAF1397555.1"/>
    </source>
</evidence>
<dbReference type="Proteomes" id="UP000663832">
    <property type="component" value="Unassembled WGS sequence"/>
</dbReference>
<keyword evidence="5 9" id="KW-0472">Membrane</keyword>
<feature type="region of interest" description="Disordered" evidence="8">
    <location>
        <begin position="20"/>
        <end position="54"/>
    </location>
</feature>
<accession>A0A815KU90</accession>
<dbReference type="GO" id="GO:0005886">
    <property type="term" value="C:plasma membrane"/>
    <property type="evidence" value="ECO:0007669"/>
    <property type="project" value="TreeGrafter"/>
</dbReference>
<feature type="domain" description="G-protein coupled receptors family 1 profile" evidence="10">
    <location>
        <begin position="80"/>
        <end position="344"/>
    </location>
</feature>
<evidence type="ECO:0000259" key="10">
    <source>
        <dbReference type="PROSITE" id="PS50262"/>
    </source>
</evidence>